<proteinExistence type="predicted"/>
<dbReference type="Pfam" id="PF07907">
    <property type="entry name" value="YibE_F"/>
    <property type="match status" value="1"/>
</dbReference>
<evidence type="ECO:0000313" key="3">
    <source>
        <dbReference type="EMBL" id="OZM72433.1"/>
    </source>
</evidence>
<feature type="region of interest" description="Disordered" evidence="1">
    <location>
        <begin position="1"/>
        <end position="144"/>
    </location>
</feature>
<accession>A0A263D1U1</accession>
<evidence type="ECO:0000256" key="2">
    <source>
        <dbReference type="SAM" id="Phobius"/>
    </source>
</evidence>
<dbReference type="AlphaFoldDB" id="A0A263D1U1"/>
<dbReference type="Proteomes" id="UP000242444">
    <property type="component" value="Unassembled WGS sequence"/>
</dbReference>
<evidence type="ECO:0000256" key="1">
    <source>
        <dbReference type="SAM" id="MobiDB-lite"/>
    </source>
</evidence>
<feature type="compositionally biased region" description="Pro residues" evidence="1">
    <location>
        <begin position="15"/>
        <end position="24"/>
    </location>
</feature>
<dbReference type="OrthoDB" id="5846312at2"/>
<feature type="transmembrane region" description="Helical" evidence="2">
    <location>
        <begin position="464"/>
        <end position="490"/>
    </location>
</feature>
<dbReference type="EMBL" id="NKYE01000008">
    <property type="protein sequence ID" value="OZM72433.1"/>
    <property type="molecule type" value="Genomic_DNA"/>
</dbReference>
<feature type="compositionally biased region" description="Acidic residues" evidence="1">
    <location>
        <begin position="1"/>
        <end position="10"/>
    </location>
</feature>
<dbReference type="RefSeq" id="WP_094863533.1">
    <property type="nucleotide sequence ID" value="NZ_NKYE01000008.1"/>
</dbReference>
<keyword evidence="4" id="KW-1185">Reference proteome</keyword>
<sequence length="533" mass="54342">MPRDPADDDTGPIRRVPPAPPGRPQRPRPRTGATPPPPGRRRAQPGDTAGRRLPAPGDAQRHRVPPTGERIEPGERPRHRGAEPSRTSRPAQRPPVRDQDPGDEPLAGTETEVADEPARPSRRTGAEAVRPVGHGHGHGPAAPASPQVRKLLAILLVPFALAAIVGVAVLYPWGQDSPTSVVDSGTPVDGDVTAAASGPCLPPGEVRVGDQQPVPGEPVCLTVTILLSDGPAAGSTVTKDVPIEPSTPRFAVGDAVVLAYSGADAASPEAYQLVDFQRGLPLAVLAGLFALAVIALGRKQGLAALGALGLSFVVLLAFVLPAILAGENPLLVAIAGAGLIMFLALYLTHGFSARTSVAVLGTLISLTLIGILATVFAAAASLTGLGEDTSSLIAALGRGIDARGLLLAGIVIGALGVLDDVTVTQTSAVWELRRANASLGWRELYAAGLRIGRDHVASAVNTLVMAYAGAALPVLLYSSISGVGLGSILGSQDIAQEIVRTLAGSIGIVAAVPVTTALAAIIAVREPAEPAEV</sequence>
<feature type="transmembrane region" description="Helical" evidence="2">
    <location>
        <begin position="330"/>
        <end position="347"/>
    </location>
</feature>
<keyword evidence="2" id="KW-1133">Transmembrane helix</keyword>
<reference evidence="3 4" key="1">
    <citation type="submission" date="2017-07" db="EMBL/GenBank/DDBJ databases">
        <title>Amycolatopsis antarcticus sp. nov., isolated from the surface of an Antarcticus brown macroalga.</title>
        <authorList>
            <person name="Wang J."/>
            <person name="Leiva S."/>
            <person name="Huang J."/>
            <person name="Huang Y."/>
        </authorList>
    </citation>
    <scope>NUCLEOTIDE SEQUENCE [LARGE SCALE GENOMIC DNA]</scope>
    <source>
        <strain evidence="3 4">AU-G6</strain>
    </source>
</reference>
<evidence type="ECO:0000313" key="4">
    <source>
        <dbReference type="Proteomes" id="UP000242444"/>
    </source>
</evidence>
<organism evidence="3 4">
    <name type="scientific">Amycolatopsis antarctica</name>
    <dbReference type="NCBI Taxonomy" id="1854586"/>
    <lineage>
        <taxon>Bacteria</taxon>
        <taxon>Bacillati</taxon>
        <taxon>Actinomycetota</taxon>
        <taxon>Actinomycetes</taxon>
        <taxon>Pseudonocardiales</taxon>
        <taxon>Pseudonocardiaceae</taxon>
        <taxon>Amycolatopsis</taxon>
    </lineage>
</organism>
<dbReference type="InParanoid" id="A0A263D1U1"/>
<dbReference type="InterPro" id="IPR012507">
    <property type="entry name" value="YibE_F"/>
</dbReference>
<comment type="caution">
    <text evidence="3">The sequence shown here is derived from an EMBL/GenBank/DDBJ whole genome shotgun (WGS) entry which is preliminary data.</text>
</comment>
<keyword evidence="2" id="KW-0472">Membrane</keyword>
<feature type="compositionally biased region" description="Basic and acidic residues" evidence="1">
    <location>
        <begin position="69"/>
        <end position="83"/>
    </location>
</feature>
<feature type="transmembrane region" description="Helical" evidence="2">
    <location>
        <begin position="359"/>
        <end position="382"/>
    </location>
</feature>
<feature type="transmembrane region" description="Helical" evidence="2">
    <location>
        <begin position="303"/>
        <end position="324"/>
    </location>
</feature>
<feature type="transmembrane region" description="Helical" evidence="2">
    <location>
        <begin position="151"/>
        <end position="173"/>
    </location>
</feature>
<keyword evidence="2" id="KW-0812">Transmembrane</keyword>
<protein>
    <submittedName>
        <fullName evidence="3">YibE/F</fullName>
    </submittedName>
</protein>
<dbReference type="PANTHER" id="PTHR41771">
    <property type="entry name" value="MEMBRANE PROTEIN-RELATED"/>
    <property type="match status" value="1"/>
</dbReference>
<feature type="transmembrane region" description="Helical" evidence="2">
    <location>
        <begin position="279"/>
        <end position="296"/>
    </location>
</feature>
<feature type="transmembrane region" description="Helical" evidence="2">
    <location>
        <begin position="502"/>
        <end position="524"/>
    </location>
</feature>
<name>A0A263D1U1_9PSEU</name>
<gene>
    <name evidence="3" type="ORF">CFN78_15765</name>
</gene>
<dbReference type="PANTHER" id="PTHR41771:SF1">
    <property type="entry name" value="MEMBRANE PROTEIN"/>
    <property type="match status" value="1"/>
</dbReference>